<dbReference type="Gene3D" id="3.30.428.10">
    <property type="entry name" value="HIT-like"/>
    <property type="match status" value="1"/>
</dbReference>
<dbReference type="PROSITE" id="PS51084">
    <property type="entry name" value="HIT_2"/>
    <property type="match status" value="1"/>
</dbReference>
<dbReference type="InterPro" id="IPR019808">
    <property type="entry name" value="Histidine_triad_CS"/>
</dbReference>
<dbReference type="EMBL" id="JBDIVE010000005">
    <property type="protein sequence ID" value="MEN3068980.1"/>
    <property type="molecule type" value="Genomic_DNA"/>
</dbReference>
<dbReference type="RefSeq" id="WP_345919751.1">
    <property type="nucleotide sequence ID" value="NZ_JBDIVE010000005.1"/>
</dbReference>
<evidence type="ECO:0000256" key="1">
    <source>
        <dbReference type="PROSITE-ProRule" id="PRU00464"/>
    </source>
</evidence>
<accession>A0ABU9YZ29</accession>
<comment type="caution">
    <text evidence="3">The sequence shown here is derived from an EMBL/GenBank/DDBJ whole genome shotgun (WGS) entry which is preliminary data.</text>
</comment>
<reference evidence="3 4" key="1">
    <citation type="journal article" date="2018" name="Int. J. Syst. Evol. Microbiol.">
        <title>Uliginosibacterium sediminicola sp. nov., isolated from freshwater sediment.</title>
        <authorList>
            <person name="Hwang W.M."/>
            <person name="Kim S.M."/>
            <person name="Kang K."/>
            <person name="Ahn T.Y."/>
        </authorList>
    </citation>
    <scope>NUCLEOTIDE SEQUENCE [LARGE SCALE GENOMIC DNA]</scope>
    <source>
        <strain evidence="3 4">M1-21</strain>
    </source>
</reference>
<dbReference type="InterPro" id="IPR001310">
    <property type="entry name" value="Histidine_triad_HIT"/>
</dbReference>
<dbReference type="PROSITE" id="PS00892">
    <property type="entry name" value="HIT_1"/>
    <property type="match status" value="1"/>
</dbReference>
<dbReference type="PANTHER" id="PTHR23089">
    <property type="entry name" value="HISTIDINE TRIAD HIT PROTEIN"/>
    <property type="match status" value="1"/>
</dbReference>
<dbReference type="Proteomes" id="UP001410394">
    <property type="component" value="Unassembled WGS sequence"/>
</dbReference>
<dbReference type="CDD" id="cd01276">
    <property type="entry name" value="PKCI_related"/>
    <property type="match status" value="1"/>
</dbReference>
<dbReference type="PRINTS" id="PR00332">
    <property type="entry name" value="HISTRIAD"/>
</dbReference>
<dbReference type="Pfam" id="PF01230">
    <property type="entry name" value="HIT"/>
    <property type="match status" value="1"/>
</dbReference>
<dbReference type="InterPro" id="IPR036265">
    <property type="entry name" value="HIT-like_sf"/>
</dbReference>
<dbReference type="InterPro" id="IPR011146">
    <property type="entry name" value="HIT-like"/>
</dbReference>
<evidence type="ECO:0000313" key="4">
    <source>
        <dbReference type="Proteomes" id="UP001410394"/>
    </source>
</evidence>
<gene>
    <name evidence="3" type="ORF">ABDB84_10870</name>
</gene>
<protein>
    <submittedName>
        <fullName evidence="3">Histidine triad nucleotide-binding protein</fullName>
    </submittedName>
</protein>
<organism evidence="3 4">
    <name type="scientific">Uliginosibacterium sediminicola</name>
    <dbReference type="NCBI Taxonomy" id="2024550"/>
    <lineage>
        <taxon>Bacteria</taxon>
        <taxon>Pseudomonadati</taxon>
        <taxon>Pseudomonadota</taxon>
        <taxon>Betaproteobacteria</taxon>
        <taxon>Rhodocyclales</taxon>
        <taxon>Zoogloeaceae</taxon>
        <taxon>Uliginosibacterium</taxon>
    </lineage>
</organism>
<dbReference type="SUPFAM" id="SSF54197">
    <property type="entry name" value="HIT-like"/>
    <property type="match status" value="1"/>
</dbReference>
<feature type="short sequence motif" description="Histidine triad motif" evidence="1">
    <location>
        <begin position="97"/>
        <end position="101"/>
    </location>
</feature>
<evidence type="ECO:0000313" key="3">
    <source>
        <dbReference type="EMBL" id="MEN3068980.1"/>
    </source>
</evidence>
<evidence type="ECO:0000259" key="2">
    <source>
        <dbReference type="PROSITE" id="PS51084"/>
    </source>
</evidence>
<proteinExistence type="predicted"/>
<name>A0ABU9YZ29_9RHOO</name>
<keyword evidence="4" id="KW-1185">Reference proteome</keyword>
<feature type="domain" description="HIT" evidence="2">
    <location>
        <begin position="5"/>
        <end position="112"/>
    </location>
</feature>
<sequence>MSDCIFCRIVEGSIPASKVYEDEELLAFRDIHPQAPLHLLIIPKKHIATLFDAEPEDAALLGRMLALAPRLAREHGSADGFRSIINTGRVGGQEVYHLHLHVLGGEQGLPAMLKY</sequence>